<dbReference type="EMBL" id="JAGQLI010000087">
    <property type="protein sequence ID" value="MCA9379122.1"/>
    <property type="molecule type" value="Genomic_DNA"/>
</dbReference>
<dbReference type="Gene3D" id="3.20.20.80">
    <property type="entry name" value="Glycosidases"/>
    <property type="match status" value="1"/>
</dbReference>
<sequence length="180" mass="20517">EFVTFYHVAQERIKQVSPDTQVFPVFQFERLAGHKGGLFNPTDNDGKSEWEILNRFPSADLYAFTTYPGLIYQDPADIPADYYQAVSTYTDKPIAFTEIGWHHDAVAPGWESDDVEEARFIDKFFALTDPLAPTLRLWSFMYDPGEELAGKIFGSMGLLAKGQETSQSWEMWTEKAALQQ</sequence>
<dbReference type="AlphaFoldDB" id="A0A955I749"/>
<reference evidence="1" key="1">
    <citation type="submission" date="2020-04" db="EMBL/GenBank/DDBJ databases">
        <authorList>
            <person name="Zhang T."/>
        </authorList>
    </citation>
    <scope>NUCLEOTIDE SEQUENCE</scope>
    <source>
        <strain evidence="1">HKST-UBA12</strain>
    </source>
</reference>
<dbReference type="InterPro" id="IPR017853">
    <property type="entry name" value="GH"/>
</dbReference>
<feature type="non-terminal residue" evidence="1">
    <location>
        <position position="1"/>
    </location>
</feature>
<organism evidence="1 2">
    <name type="scientific">Candidatus Dojkabacteria bacterium</name>
    <dbReference type="NCBI Taxonomy" id="2099670"/>
    <lineage>
        <taxon>Bacteria</taxon>
        <taxon>Candidatus Dojkabacteria</taxon>
    </lineage>
</organism>
<dbReference type="Proteomes" id="UP000760819">
    <property type="component" value="Unassembled WGS sequence"/>
</dbReference>
<dbReference type="SUPFAM" id="SSF51445">
    <property type="entry name" value="(Trans)glycosidases"/>
    <property type="match status" value="1"/>
</dbReference>
<gene>
    <name evidence="1" type="ORF">KC640_01715</name>
</gene>
<accession>A0A955I749</accession>
<comment type="caution">
    <text evidence="1">The sequence shown here is derived from an EMBL/GenBank/DDBJ whole genome shotgun (WGS) entry which is preliminary data.</text>
</comment>
<evidence type="ECO:0000313" key="1">
    <source>
        <dbReference type="EMBL" id="MCA9379122.1"/>
    </source>
</evidence>
<evidence type="ECO:0000313" key="2">
    <source>
        <dbReference type="Proteomes" id="UP000760819"/>
    </source>
</evidence>
<protein>
    <submittedName>
        <fullName evidence="1">Uncharacterized protein</fullName>
    </submittedName>
</protein>
<proteinExistence type="predicted"/>
<name>A0A955I749_9BACT</name>
<reference evidence="1" key="2">
    <citation type="journal article" date="2021" name="Microbiome">
        <title>Successional dynamics and alternative stable states in a saline activated sludge microbial community over 9 years.</title>
        <authorList>
            <person name="Wang Y."/>
            <person name="Ye J."/>
            <person name="Ju F."/>
            <person name="Liu L."/>
            <person name="Boyd J.A."/>
            <person name="Deng Y."/>
            <person name="Parks D.H."/>
            <person name="Jiang X."/>
            <person name="Yin X."/>
            <person name="Woodcroft B.J."/>
            <person name="Tyson G.W."/>
            <person name="Hugenholtz P."/>
            <person name="Polz M.F."/>
            <person name="Zhang T."/>
        </authorList>
    </citation>
    <scope>NUCLEOTIDE SEQUENCE</scope>
    <source>
        <strain evidence="1">HKST-UBA12</strain>
    </source>
</reference>